<evidence type="ECO:0000313" key="2">
    <source>
        <dbReference type="Proteomes" id="UP000178820"/>
    </source>
</evidence>
<sequence>MVQVKCDVCGKPATLMFEASANAHEHAQYARACPDHVEQTVAWLSDPTHPELKFIEVGAKEGTHWQPWPKP</sequence>
<reference evidence="1 2" key="1">
    <citation type="journal article" date="2016" name="Nat. Commun.">
        <title>Thousands of microbial genomes shed light on interconnected biogeochemical processes in an aquifer system.</title>
        <authorList>
            <person name="Anantharaman K."/>
            <person name="Brown C.T."/>
            <person name="Hug L.A."/>
            <person name="Sharon I."/>
            <person name="Castelle C.J."/>
            <person name="Probst A.J."/>
            <person name="Thomas B.C."/>
            <person name="Singh A."/>
            <person name="Wilkins M.J."/>
            <person name="Karaoz U."/>
            <person name="Brodie E.L."/>
            <person name="Williams K.H."/>
            <person name="Hubbard S.S."/>
            <person name="Banfield J.F."/>
        </authorList>
    </citation>
    <scope>NUCLEOTIDE SEQUENCE [LARGE SCALE GENOMIC DNA]</scope>
</reference>
<comment type="caution">
    <text evidence="1">The sequence shown here is derived from an EMBL/GenBank/DDBJ whole genome shotgun (WGS) entry which is preliminary data.</text>
</comment>
<protein>
    <submittedName>
        <fullName evidence="1">Uncharacterized protein</fullName>
    </submittedName>
</protein>
<organism evidence="1 2">
    <name type="scientific">Candidatus Staskawiczbacteria bacterium RIFCSPHIGHO2_02_FULL_42_22</name>
    <dbReference type="NCBI Taxonomy" id="1802207"/>
    <lineage>
        <taxon>Bacteria</taxon>
        <taxon>Candidatus Staskawicziibacteriota</taxon>
    </lineage>
</organism>
<dbReference type="EMBL" id="MHOT01000023">
    <property type="protein sequence ID" value="OGZ68350.1"/>
    <property type="molecule type" value="Genomic_DNA"/>
</dbReference>
<dbReference type="Proteomes" id="UP000178820">
    <property type="component" value="Unassembled WGS sequence"/>
</dbReference>
<gene>
    <name evidence="1" type="ORF">A3D44_01635</name>
</gene>
<evidence type="ECO:0000313" key="1">
    <source>
        <dbReference type="EMBL" id="OGZ68350.1"/>
    </source>
</evidence>
<proteinExistence type="predicted"/>
<accession>A0A1G2I1Q1</accession>
<name>A0A1G2I1Q1_9BACT</name>
<dbReference type="AlphaFoldDB" id="A0A1G2I1Q1"/>